<dbReference type="KEGG" id="dqu:106743027"/>
<dbReference type="GO" id="GO:0004435">
    <property type="term" value="F:phosphatidylinositol-4,5-bisphosphate phospholipase C activity"/>
    <property type="evidence" value="ECO:0007669"/>
    <property type="project" value="InterPro"/>
</dbReference>
<reference evidence="5" key="1">
    <citation type="submission" date="2025-08" db="UniProtKB">
        <authorList>
            <consortium name="RefSeq"/>
        </authorList>
    </citation>
    <scope>IDENTIFICATION</scope>
</reference>
<dbReference type="GeneID" id="106743027"/>
<evidence type="ECO:0000256" key="1">
    <source>
        <dbReference type="SAM" id="Coils"/>
    </source>
</evidence>
<organism evidence="4 5">
    <name type="scientific">Dinoponera quadriceps</name>
    <name type="common">South American ant</name>
    <dbReference type="NCBI Taxonomy" id="609295"/>
    <lineage>
        <taxon>Eukaryota</taxon>
        <taxon>Metazoa</taxon>
        <taxon>Ecdysozoa</taxon>
        <taxon>Arthropoda</taxon>
        <taxon>Hexapoda</taxon>
        <taxon>Insecta</taxon>
        <taxon>Pterygota</taxon>
        <taxon>Neoptera</taxon>
        <taxon>Endopterygota</taxon>
        <taxon>Hymenoptera</taxon>
        <taxon>Apocrita</taxon>
        <taxon>Aculeata</taxon>
        <taxon>Formicoidea</taxon>
        <taxon>Formicidae</taxon>
        <taxon>Ponerinae</taxon>
        <taxon>Ponerini</taxon>
        <taxon>Dinoponera</taxon>
    </lineage>
</organism>
<keyword evidence="4" id="KW-1185">Reference proteome</keyword>
<evidence type="ECO:0000256" key="2">
    <source>
        <dbReference type="SAM" id="MobiDB-lite"/>
    </source>
</evidence>
<sequence length="285" mass="33070">MSDEIIAESLEKLMENKLVREKKVELEKKLESLRKKHEKEKMRMQAQKGSIDGEKHKSKFYMSNKLVKRLSSKNISFSSEVGLSTLAMAESSECPEVENREGNEGVPRGLPRSQSERFLAVCKAHVQQERELQEKYYDNLFTTVEKVMKNSQSNQLKTLRVLLDRETADVMRKLQATRHGEVKQLAKVHKDKAELDRMKREVAKSTVEKGVNECTRLTKIYDKKRAELERQHEEVRQRLEEERAKVKANLLAEYSSRYSKYESEELPLLPTGGSSMPESLSENTY</sequence>
<feature type="compositionally biased region" description="Polar residues" evidence="2">
    <location>
        <begin position="272"/>
        <end position="285"/>
    </location>
</feature>
<feature type="region of interest" description="Disordered" evidence="2">
    <location>
        <begin position="35"/>
        <end position="55"/>
    </location>
</feature>
<gene>
    <name evidence="5" type="primary">LOC106743027</name>
</gene>
<accession>A0A6P3X105</accession>
<dbReference type="Proteomes" id="UP000515204">
    <property type="component" value="Unplaced"/>
</dbReference>
<feature type="coiled-coil region" evidence="1">
    <location>
        <begin position="218"/>
        <end position="249"/>
    </location>
</feature>
<dbReference type="GO" id="GO:0016042">
    <property type="term" value="P:lipid catabolic process"/>
    <property type="evidence" value="ECO:0007669"/>
    <property type="project" value="InterPro"/>
</dbReference>
<dbReference type="Gene3D" id="1.20.1230.10">
    <property type="entry name" value="Phospholipase C beta, distal C-terminal domain"/>
    <property type="match status" value="1"/>
</dbReference>
<evidence type="ECO:0000313" key="4">
    <source>
        <dbReference type="Proteomes" id="UP000515204"/>
    </source>
</evidence>
<evidence type="ECO:0000313" key="5">
    <source>
        <dbReference type="RefSeq" id="XP_014471983.1"/>
    </source>
</evidence>
<keyword evidence="1" id="KW-0175">Coiled coil</keyword>
<dbReference type="InterPro" id="IPR014815">
    <property type="entry name" value="PLC-beta_C"/>
</dbReference>
<dbReference type="SUPFAM" id="SSF69989">
    <property type="entry name" value="C-terminal domain of PLC-beta"/>
    <property type="match status" value="1"/>
</dbReference>
<dbReference type="RefSeq" id="XP_014471983.1">
    <property type="nucleotide sequence ID" value="XM_014616497.1"/>
</dbReference>
<dbReference type="AlphaFoldDB" id="A0A6P3X105"/>
<feature type="domain" description="Phospholipase C-beta C-terminal" evidence="3">
    <location>
        <begin position="7"/>
        <end position="264"/>
    </location>
</feature>
<name>A0A6P3X105_DINQU</name>
<protein>
    <submittedName>
        <fullName evidence="5">1-phosphatidylinositol 4,5-bisphosphate phosphodiesterase classes I and II-like</fullName>
    </submittedName>
</protein>
<proteinExistence type="predicted"/>
<dbReference type="InterPro" id="IPR042531">
    <property type="entry name" value="PLC-beta_C_sf"/>
</dbReference>
<feature type="region of interest" description="Disordered" evidence="2">
    <location>
        <begin position="90"/>
        <end position="111"/>
    </location>
</feature>
<evidence type="ECO:0000259" key="3">
    <source>
        <dbReference type="Pfam" id="PF08703"/>
    </source>
</evidence>
<dbReference type="GO" id="GO:0005509">
    <property type="term" value="F:calcium ion binding"/>
    <property type="evidence" value="ECO:0007669"/>
    <property type="project" value="InterPro"/>
</dbReference>
<dbReference type="Pfam" id="PF08703">
    <property type="entry name" value="PLC-beta_C"/>
    <property type="match status" value="1"/>
</dbReference>
<feature type="region of interest" description="Disordered" evidence="2">
    <location>
        <begin position="262"/>
        <end position="285"/>
    </location>
</feature>
<dbReference type="OrthoDB" id="269822at2759"/>